<name>A0ACC0W1D7_9STRA</name>
<sequence>MNDDVLSIFFSRSHLQYTSQCLALCPAILLVAATVTLSCIVFTTDIESSPAQYFGDQLKMYMKTTKKTALNGVTLVSSNLTAVDILLSLTSPVHFSMLSSLSCNPSCRCNNDPFLYCLYY</sequence>
<organism evidence="1 2">
    <name type="scientific">Peronosclerospora sorghi</name>
    <dbReference type="NCBI Taxonomy" id="230839"/>
    <lineage>
        <taxon>Eukaryota</taxon>
        <taxon>Sar</taxon>
        <taxon>Stramenopiles</taxon>
        <taxon>Oomycota</taxon>
        <taxon>Peronosporomycetes</taxon>
        <taxon>Peronosporales</taxon>
        <taxon>Peronosporaceae</taxon>
        <taxon>Peronosclerospora</taxon>
    </lineage>
</organism>
<gene>
    <name evidence="1" type="ORF">PsorP6_005415</name>
</gene>
<dbReference type="EMBL" id="CM047583">
    <property type="protein sequence ID" value="KAI9912465.1"/>
    <property type="molecule type" value="Genomic_DNA"/>
</dbReference>
<dbReference type="Proteomes" id="UP001163321">
    <property type="component" value="Chromosome 4"/>
</dbReference>
<reference evidence="1 2" key="1">
    <citation type="journal article" date="2022" name="bioRxiv">
        <title>The genome of the oomycete Peronosclerospora sorghi, a cosmopolitan pathogen of maize and sorghum, is inflated with dispersed pseudogenes.</title>
        <authorList>
            <person name="Fletcher K."/>
            <person name="Martin F."/>
            <person name="Isakeit T."/>
            <person name="Cavanaugh K."/>
            <person name="Magill C."/>
            <person name="Michelmore R."/>
        </authorList>
    </citation>
    <scope>NUCLEOTIDE SEQUENCE [LARGE SCALE GENOMIC DNA]</scope>
    <source>
        <strain evidence="1">P6</strain>
    </source>
</reference>
<accession>A0ACC0W1D7</accession>
<keyword evidence="2" id="KW-1185">Reference proteome</keyword>
<comment type="caution">
    <text evidence="1">The sequence shown here is derived from an EMBL/GenBank/DDBJ whole genome shotgun (WGS) entry which is preliminary data.</text>
</comment>
<evidence type="ECO:0000313" key="1">
    <source>
        <dbReference type="EMBL" id="KAI9912465.1"/>
    </source>
</evidence>
<proteinExistence type="predicted"/>
<evidence type="ECO:0000313" key="2">
    <source>
        <dbReference type="Proteomes" id="UP001163321"/>
    </source>
</evidence>
<protein>
    <submittedName>
        <fullName evidence="1">Uncharacterized protein</fullName>
    </submittedName>
</protein>